<organism evidence="1">
    <name type="scientific">Tectiviridae sp. cthzn51</name>
    <dbReference type="NCBI Taxonomy" id="2826821"/>
    <lineage>
        <taxon>Viruses</taxon>
        <taxon>Varidnaviria</taxon>
        <taxon>Bamfordvirae</taxon>
        <taxon>Preplasmiviricota</taxon>
        <taxon>Prepoliviricotina</taxon>
        <taxon>Tectiliviricetes</taxon>
        <taxon>Kalamavirales</taxon>
        <taxon>Tectiviridae</taxon>
    </lineage>
</organism>
<dbReference type="EMBL" id="BK014741">
    <property type="protein sequence ID" value="DAD73645.1"/>
    <property type="molecule type" value="Genomic_DNA"/>
</dbReference>
<evidence type="ECO:0000313" key="1">
    <source>
        <dbReference type="EMBL" id="DAD73645.1"/>
    </source>
</evidence>
<name>A0A8S5LUB9_9VIRU</name>
<proteinExistence type="predicted"/>
<accession>A0A8S5LUB9</accession>
<protein>
    <submittedName>
        <fullName evidence="1">Uncharacterized protein</fullName>
    </submittedName>
</protein>
<sequence>MYSKKSICIFHFQLFFHPNFSFGKMGRFLRRPIYI</sequence>
<reference evidence="1" key="1">
    <citation type="journal article" date="2021" name="Proc. Natl. Acad. Sci. U.S.A.">
        <title>A Catalog of Tens of Thousands of Viruses from Human Metagenomes Reveals Hidden Associations with Chronic Diseases.</title>
        <authorList>
            <person name="Tisza M.J."/>
            <person name="Buck C.B."/>
        </authorList>
    </citation>
    <scope>NUCLEOTIDE SEQUENCE</scope>
    <source>
        <strain evidence="1">Cthzn51</strain>
    </source>
</reference>